<dbReference type="Proteomes" id="UP001144280">
    <property type="component" value="Unassembled WGS sequence"/>
</dbReference>
<dbReference type="EMBL" id="BSDI01000083">
    <property type="protein sequence ID" value="GLI03382.1"/>
    <property type="molecule type" value="Genomic_DNA"/>
</dbReference>
<protein>
    <submittedName>
        <fullName evidence="2">Uncharacterized protein</fullName>
    </submittedName>
</protein>
<accession>A0ABQ5RB46</accession>
<evidence type="ECO:0000256" key="1">
    <source>
        <dbReference type="SAM" id="MobiDB-lite"/>
    </source>
</evidence>
<proteinExistence type="predicted"/>
<name>A0ABQ5RB46_9ACTN</name>
<keyword evidence="3" id="KW-1185">Reference proteome</keyword>
<evidence type="ECO:0000313" key="2">
    <source>
        <dbReference type="EMBL" id="GLI03382.1"/>
    </source>
</evidence>
<feature type="region of interest" description="Disordered" evidence="1">
    <location>
        <begin position="90"/>
        <end position="128"/>
    </location>
</feature>
<gene>
    <name evidence="2" type="ORF">Pa4123_86600</name>
</gene>
<sequence length="128" mass="13023">MLAARTMYGDPCGPHTVSTVMRSGATVGPDVCTTRMYGTGFTGDDGGVGVIGSAAAGATPTRNSGTYGSNCTVRQATRIPAIHATNLARTATSPTSTATAVQGARTVRDQAHPPTSLKRPIAEEANMI</sequence>
<organism evidence="2 3">
    <name type="scientific">Phytohabitans aurantiacus</name>
    <dbReference type="NCBI Taxonomy" id="3016789"/>
    <lineage>
        <taxon>Bacteria</taxon>
        <taxon>Bacillati</taxon>
        <taxon>Actinomycetota</taxon>
        <taxon>Actinomycetes</taxon>
        <taxon>Micromonosporales</taxon>
        <taxon>Micromonosporaceae</taxon>
    </lineage>
</organism>
<evidence type="ECO:0000313" key="3">
    <source>
        <dbReference type="Proteomes" id="UP001144280"/>
    </source>
</evidence>
<feature type="compositionally biased region" description="Low complexity" evidence="1">
    <location>
        <begin position="90"/>
        <end position="100"/>
    </location>
</feature>
<comment type="caution">
    <text evidence="2">The sequence shown here is derived from an EMBL/GenBank/DDBJ whole genome shotgun (WGS) entry which is preliminary data.</text>
</comment>
<reference evidence="2" key="1">
    <citation type="submission" date="2022-12" db="EMBL/GenBank/DDBJ databases">
        <title>New Phytohabitans aurantiacus sp. RD004123 nov., an actinomycete isolated from soil.</title>
        <authorList>
            <person name="Triningsih D.W."/>
            <person name="Harunari E."/>
            <person name="Igarashi Y."/>
        </authorList>
    </citation>
    <scope>NUCLEOTIDE SEQUENCE</scope>
    <source>
        <strain evidence="2">RD004123</strain>
    </source>
</reference>